<dbReference type="Proteomes" id="UP000031386">
    <property type="component" value="Chromosome"/>
</dbReference>
<keyword evidence="1" id="KW-0547">Nucleotide-binding</keyword>
<keyword evidence="4" id="KW-1185">Reference proteome</keyword>
<evidence type="ECO:0000256" key="1">
    <source>
        <dbReference type="PROSITE-ProRule" id="PRU00409"/>
    </source>
</evidence>
<keyword evidence="3" id="KW-0436">Ligase</keyword>
<proteinExistence type="predicted"/>
<dbReference type="Gene3D" id="3.30.1490.20">
    <property type="entry name" value="ATP-grasp fold, A domain"/>
    <property type="match status" value="1"/>
</dbReference>
<gene>
    <name evidence="3" type="ORF">NW74_01810</name>
</gene>
<reference evidence="3 4" key="1">
    <citation type="submission" date="2014-10" db="EMBL/GenBank/DDBJ databases">
        <title>Complete genome sequence of Parvimonas micra KCOM 1535 (= ChDC B708).</title>
        <authorList>
            <person name="Kook J.-K."/>
            <person name="Park S.-N."/>
            <person name="Lim Y.K."/>
            <person name="Roh H."/>
        </authorList>
    </citation>
    <scope>NUCLEOTIDE SEQUENCE [LARGE SCALE GENOMIC DNA]</scope>
    <source>
        <strain evidence="4">KCOM 1535 / ChDC B708</strain>
    </source>
</reference>
<protein>
    <submittedName>
        <fullName evidence="3">D-alanine--D-alanine ligase</fullName>
    </submittedName>
</protein>
<dbReference type="InterPro" id="IPR011761">
    <property type="entry name" value="ATP-grasp"/>
</dbReference>
<dbReference type="InterPro" id="IPR013815">
    <property type="entry name" value="ATP_grasp_subdomain_1"/>
</dbReference>
<dbReference type="Pfam" id="PF02786">
    <property type="entry name" value="CPSase_L_D2"/>
    <property type="match status" value="1"/>
</dbReference>
<keyword evidence="1" id="KW-0067">ATP-binding</keyword>
<dbReference type="InterPro" id="IPR005479">
    <property type="entry name" value="CPAse_ATP-bd"/>
</dbReference>
<dbReference type="EMBL" id="CP009761">
    <property type="protein sequence ID" value="AIZ36174.1"/>
    <property type="molecule type" value="Genomic_DNA"/>
</dbReference>
<dbReference type="GO" id="GO:0046872">
    <property type="term" value="F:metal ion binding"/>
    <property type="evidence" value="ECO:0007669"/>
    <property type="project" value="InterPro"/>
</dbReference>
<dbReference type="GO" id="GO:0016874">
    <property type="term" value="F:ligase activity"/>
    <property type="evidence" value="ECO:0007669"/>
    <property type="project" value="UniProtKB-KW"/>
</dbReference>
<dbReference type="SUPFAM" id="SSF56059">
    <property type="entry name" value="Glutathione synthetase ATP-binding domain-like"/>
    <property type="match status" value="1"/>
</dbReference>
<dbReference type="AlphaFoldDB" id="A0A0B4S102"/>
<accession>A0A0B4S102</accession>
<evidence type="ECO:0000313" key="4">
    <source>
        <dbReference type="Proteomes" id="UP000031386"/>
    </source>
</evidence>
<name>A0A0B4S102_9FIRM</name>
<evidence type="ECO:0000313" key="3">
    <source>
        <dbReference type="EMBL" id="AIZ36174.1"/>
    </source>
</evidence>
<dbReference type="OrthoDB" id="5420347at2"/>
<dbReference type="PROSITE" id="PS50975">
    <property type="entry name" value="ATP_GRASP"/>
    <property type="match status" value="1"/>
</dbReference>
<feature type="domain" description="ATP-grasp" evidence="2">
    <location>
        <begin position="120"/>
        <end position="312"/>
    </location>
</feature>
<organism evidence="3 4">
    <name type="scientific">Parvimonas micra</name>
    <dbReference type="NCBI Taxonomy" id="33033"/>
    <lineage>
        <taxon>Bacteria</taxon>
        <taxon>Bacillati</taxon>
        <taxon>Bacillota</taxon>
        <taxon>Tissierellia</taxon>
        <taxon>Tissierellales</taxon>
        <taxon>Peptoniphilaceae</taxon>
        <taxon>Parvimonas</taxon>
    </lineage>
</organism>
<dbReference type="Gene3D" id="3.30.470.20">
    <property type="entry name" value="ATP-grasp fold, B domain"/>
    <property type="match status" value="1"/>
</dbReference>
<dbReference type="GO" id="GO:0005524">
    <property type="term" value="F:ATP binding"/>
    <property type="evidence" value="ECO:0007669"/>
    <property type="project" value="UniProtKB-UniRule"/>
</dbReference>
<sequence length="396" mass="46633">MNKAVVLGCNYYIGLSVIRCLGVEGVHVVACDYDFENSYGARSKYISEFLKVYNLNKDDRKTFIELLEYGKNQTEKPVLLPTHDKYVEFIDKYYDELEKYYLISQVKELNSKLLDKWTLYDIAKENGVKIPATISANDENLLKRIQDEVGFPCIIKPVDTVKFTKIFRNKVFICNNIEEMENGIKKAKDNDIEIFVQEIVPGFDDCMLTYDYYIDRNGRTTHYMTAQKQRQWPINFGASVFTIQKYNQKLVDISKPFLEKIGYRGFGEIEFKKHEKTGEIYLIEINARTTNFNNLIYKLGINMPYIAYLDLTGNLKESDCKYIDYDTNYAFIYGFEDMIAIWRYKKTKQVGILKSLKISFSRKWAPAIFAVDDLKPWFFFNKILLGKVFRKIFRRK</sequence>
<dbReference type="KEGG" id="pmic:NW74_01810"/>
<evidence type="ECO:0000259" key="2">
    <source>
        <dbReference type="PROSITE" id="PS50975"/>
    </source>
</evidence>
<dbReference type="STRING" id="33033.NW74_01810"/>
<dbReference type="RefSeq" id="WP_041953594.1">
    <property type="nucleotide sequence ID" value="NZ_CP009761.1"/>
</dbReference>